<proteinExistence type="predicted"/>
<name>A0ABY5FGU3_9ACTN</name>
<sequence>MGRTEFALFELSIVARGAFMPHTIFPDWLSSNQLIGEDDLSASKIEVLSPEVTVFRCGGFRVQVMPEALQISTADLAETERVRDLMIGILRTLPYAPLMVLGLNRSTHFTPHSEEAWHEIGDRLAPKKAWEEGEILRLPGMVDITLQGVRPDKYGGFIQVQVQPSAKIPASVFVSINDHFNLTRVDSQPTERGPLRGGTALENDLTQDKVEIALEVLTNEWNAFTKRADNAIEFVAGLGGENQ</sequence>
<reference evidence="1" key="1">
    <citation type="submission" date="2022-07" db="EMBL/GenBank/DDBJ databases">
        <title>Genomic of Streptomyces cavourensis F2.</title>
        <authorList>
            <person name="Hu S."/>
            <person name="Liang W."/>
        </authorList>
    </citation>
    <scope>NUCLEOTIDE SEQUENCE</scope>
    <source>
        <strain evidence="1">F2</strain>
    </source>
</reference>
<dbReference type="Proteomes" id="UP001058236">
    <property type="component" value="Chromosome"/>
</dbReference>
<dbReference type="EMBL" id="CP101397">
    <property type="protein sequence ID" value="UTR82939.1"/>
    <property type="molecule type" value="Genomic_DNA"/>
</dbReference>
<keyword evidence="2" id="KW-1185">Reference proteome</keyword>
<accession>A0ABY5FGU3</accession>
<gene>
    <name evidence="1" type="ORF">NLU04_32985</name>
</gene>
<protein>
    <recommendedName>
        <fullName evidence="3">TIGR04255 family protein</fullName>
    </recommendedName>
</protein>
<organism evidence="1 2">
    <name type="scientific">Streptomyces cavourensis</name>
    <dbReference type="NCBI Taxonomy" id="67258"/>
    <lineage>
        <taxon>Bacteria</taxon>
        <taxon>Bacillati</taxon>
        <taxon>Actinomycetota</taxon>
        <taxon>Actinomycetes</taxon>
        <taxon>Kitasatosporales</taxon>
        <taxon>Streptomycetaceae</taxon>
        <taxon>Streptomyces</taxon>
    </lineage>
</organism>
<evidence type="ECO:0000313" key="1">
    <source>
        <dbReference type="EMBL" id="UTR82939.1"/>
    </source>
</evidence>
<dbReference type="RefSeq" id="WP_255240040.1">
    <property type="nucleotide sequence ID" value="NZ_CP101397.1"/>
</dbReference>
<evidence type="ECO:0000313" key="2">
    <source>
        <dbReference type="Proteomes" id="UP001058236"/>
    </source>
</evidence>
<evidence type="ECO:0008006" key="3">
    <source>
        <dbReference type="Google" id="ProtNLM"/>
    </source>
</evidence>